<dbReference type="EMBL" id="QUMQ01000001">
    <property type="protein sequence ID" value="REG00045.1"/>
    <property type="molecule type" value="Genomic_DNA"/>
</dbReference>
<keyword evidence="11" id="KW-0813">Transport</keyword>
<dbReference type="PROSITE" id="PS51384">
    <property type="entry name" value="FAD_FR"/>
    <property type="match status" value="1"/>
</dbReference>
<comment type="catalytic activity">
    <reaction evidence="9">
        <text>2 nitric oxide + NADH + 2 O2 = 2 nitrate + NAD(+) + H(+)</text>
        <dbReference type="Rhea" id="RHEA:19469"/>
        <dbReference type="ChEBI" id="CHEBI:15378"/>
        <dbReference type="ChEBI" id="CHEBI:15379"/>
        <dbReference type="ChEBI" id="CHEBI:16480"/>
        <dbReference type="ChEBI" id="CHEBI:17632"/>
        <dbReference type="ChEBI" id="CHEBI:57540"/>
        <dbReference type="ChEBI" id="CHEBI:57945"/>
        <dbReference type="EC" id="1.14.12.17"/>
    </reaction>
</comment>
<dbReference type="InterPro" id="IPR017927">
    <property type="entry name" value="FAD-bd_FR_type"/>
</dbReference>
<dbReference type="GO" id="GO:0019825">
    <property type="term" value="F:oxygen binding"/>
    <property type="evidence" value="ECO:0007669"/>
    <property type="project" value="InterPro"/>
</dbReference>
<dbReference type="InterPro" id="IPR009050">
    <property type="entry name" value="Globin-like_sf"/>
</dbReference>
<feature type="domain" description="FAD-binding FR-type" evidence="13">
    <location>
        <begin position="158"/>
        <end position="258"/>
    </location>
</feature>
<dbReference type="Pfam" id="PF00970">
    <property type="entry name" value="FAD_binding_6"/>
    <property type="match status" value="1"/>
</dbReference>
<evidence type="ECO:0000313" key="15">
    <source>
        <dbReference type="Proteomes" id="UP000256913"/>
    </source>
</evidence>
<dbReference type="PRINTS" id="PR00410">
    <property type="entry name" value="PHEHYDRXLASE"/>
</dbReference>
<dbReference type="SUPFAM" id="SSF46458">
    <property type="entry name" value="Globin-like"/>
    <property type="match status" value="1"/>
</dbReference>
<dbReference type="PANTHER" id="PTHR47354:SF5">
    <property type="entry name" value="PROTEIN RFBI"/>
    <property type="match status" value="1"/>
</dbReference>
<dbReference type="PROSITE" id="PS01033">
    <property type="entry name" value="GLOBIN"/>
    <property type="match status" value="1"/>
</dbReference>
<dbReference type="CDD" id="cd19753">
    <property type="entry name" value="Mb-like_oxidoreductase"/>
    <property type="match status" value="1"/>
</dbReference>
<keyword evidence="7" id="KW-0411">Iron-sulfur</keyword>
<dbReference type="InterPro" id="IPR001433">
    <property type="entry name" value="OxRdtase_FAD/NAD-bd"/>
</dbReference>
<sequence>MEAGAAALVAAPAGGAVNGMRSNLSTLLKESWTLVEDRQDKVAGYFYARLFLSYPHLRHMFPVQMDTQRARLLGAIVTAIQHFDDPERADEYLRALGRDHRKFDVQPEHYTMVKSALVDALRQYAGEHWRLEYEQAWGDVYDHIAKRMMAGAEEEEGPPFWYADVVSHERRGPDVAVFTCRPLEPMPFRAGQYVSIECVYQPRLWRTYSMANAPRDDGTLEFHIRAVRGGQVSGALVRRLKKGDLLKIAAPMGAMTLDRDSRRDIVCVAGGTGLAPVKALIDELSRYNRTRFVHLFRGVRRREDLYDGEELDDLAARHAWLTLTRTVSDDPAYPDAVHGDVEDVLADHGPWDDHDFYVAGSPTMVTSTLTTLNRLQVPTTRIKYDAFN</sequence>
<evidence type="ECO:0000256" key="3">
    <source>
        <dbReference type="ARBA" id="ARBA00006401"/>
    </source>
</evidence>
<comment type="similarity">
    <text evidence="3">In the C-terminal section; belongs to the flavoprotein pyridine nucleotide cytochrome reductase family.</text>
</comment>
<dbReference type="AlphaFoldDB" id="A0A3D9ZTV9"/>
<dbReference type="PANTHER" id="PTHR47354">
    <property type="entry name" value="NADH OXIDOREDUCTASE HCR"/>
    <property type="match status" value="1"/>
</dbReference>
<keyword evidence="11" id="KW-0479">Metal-binding</keyword>
<dbReference type="Gene3D" id="3.40.50.80">
    <property type="entry name" value="Nucleotide-binding domain of ferredoxin-NADP reductase (FNR) module"/>
    <property type="match status" value="1"/>
</dbReference>
<keyword evidence="11" id="KW-0408">Iron</keyword>
<evidence type="ECO:0000259" key="13">
    <source>
        <dbReference type="PROSITE" id="PS51384"/>
    </source>
</evidence>
<comment type="similarity">
    <text evidence="11">Belongs to the globin family.</text>
</comment>
<feature type="domain" description="Globin" evidence="12">
    <location>
        <begin position="19"/>
        <end position="153"/>
    </location>
</feature>
<evidence type="ECO:0000256" key="4">
    <source>
        <dbReference type="ARBA" id="ARBA00012229"/>
    </source>
</evidence>
<dbReference type="GO" id="GO:0008941">
    <property type="term" value="F:nitric oxide dioxygenase NAD(P)H activity"/>
    <property type="evidence" value="ECO:0007669"/>
    <property type="project" value="UniProtKB-EC"/>
</dbReference>
<evidence type="ECO:0000256" key="6">
    <source>
        <dbReference type="ARBA" id="ARBA00022857"/>
    </source>
</evidence>
<dbReference type="Gene3D" id="2.40.30.10">
    <property type="entry name" value="Translation factors"/>
    <property type="match status" value="1"/>
</dbReference>
<keyword evidence="6" id="KW-0521">NADP</keyword>
<dbReference type="SUPFAM" id="SSF52343">
    <property type="entry name" value="Ferredoxin reductase-like, C-terminal NADP-linked domain"/>
    <property type="match status" value="1"/>
</dbReference>
<evidence type="ECO:0000256" key="7">
    <source>
        <dbReference type="ARBA" id="ARBA00023014"/>
    </source>
</evidence>
<comment type="caution">
    <text evidence="14">The sequence shown here is derived from an EMBL/GenBank/DDBJ whole genome shotgun (WGS) entry which is preliminary data.</text>
</comment>
<dbReference type="SUPFAM" id="SSF63380">
    <property type="entry name" value="Riboflavin synthase domain-like"/>
    <property type="match status" value="1"/>
</dbReference>
<dbReference type="Gene3D" id="1.10.490.10">
    <property type="entry name" value="Globins"/>
    <property type="match status" value="1"/>
</dbReference>
<organism evidence="14 15">
    <name type="scientific">Asanoa ferruginea</name>
    <dbReference type="NCBI Taxonomy" id="53367"/>
    <lineage>
        <taxon>Bacteria</taxon>
        <taxon>Bacillati</taxon>
        <taxon>Actinomycetota</taxon>
        <taxon>Actinomycetes</taxon>
        <taxon>Micromonosporales</taxon>
        <taxon>Micromonosporaceae</taxon>
        <taxon>Asanoa</taxon>
    </lineage>
</organism>
<dbReference type="InterPro" id="IPR000971">
    <property type="entry name" value="Globin"/>
</dbReference>
<evidence type="ECO:0000256" key="11">
    <source>
        <dbReference type="RuleBase" id="RU000356"/>
    </source>
</evidence>
<comment type="catalytic activity">
    <reaction evidence="10">
        <text>2 nitric oxide + NADPH + 2 O2 = 2 nitrate + NADP(+) + H(+)</text>
        <dbReference type="Rhea" id="RHEA:19465"/>
        <dbReference type="ChEBI" id="CHEBI:15378"/>
        <dbReference type="ChEBI" id="CHEBI:15379"/>
        <dbReference type="ChEBI" id="CHEBI:16480"/>
        <dbReference type="ChEBI" id="CHEBI:17632"/>
        <dbReference type="ChEBI" id="CHEBI:57783"/>
        <dbReference type="ChEBI" id="CHEBI:58349"/>
        <dbReference type="EC" id="1.14.12.17"/>
    </reaction>
</comment>
<keyword evidence="11" id="KW-0349">Heme</keyword>
<protein>
    <recommendedName>
        <fullName evidence="4">nitric oxide dioxygenase</fullName>
        <ecNumber evidence="4">1.14.12.17</ecNumber>
    </recommendedName>
</protein>
<dbReference type="InterPro" id="IPR008333">
    <property type="entry name" value="Cbr1-like_FAD-bd_dom"/>
</dbReference>
<dbReference type="EC" id="1.14.12.17" evidence="4"/>
<dbReference type="Pfam" id="PF00042">
    <property type="entry name" value="Globin"/>
    <property type="match status" value="1"/>
</dbReference>
<evidence type="ECO:0000256" key="8">
    <source>
        <dbReference type="ARBA" id="ARBA00023027"/>
    </source>
</evidence>
<comment type="cofactor">
    <cofactor evidence="1">
        <name>heme b</name>
        <dbReference type="ChEBI" id="CHEBI:60344"/>
    </cofactor>
</comment>
<dbReference type="InterPro" id="IPR039261">
    <property type="entry name" value="FNR_nucleotide-bd"/>
</dbReference>
<dbReference type="Pfam" id="PF00175">
    <property type="entry name" value="NAD_binding_1"/>
    <property type="match status" value="1"/>
</dbReference>
<comment type="cofactor">
    <cofactor evidence="2">
        <name>FAD</name>
        <dbReference type="ChEBI" id="CHEBI:57692"/>
    </cofactor>
</comment>
<gene>
    <name evidence="14" type="ORF">DFJ67_6091</name>
</gene>
<dbReference type="GO" id="GO:0005344">
    <property type="term" value="F:oxygen carrier activity"/>
    <property type="evidence" value="ECO:0007669"/>
    <property type="project" value="UniProtKB-KW"/>
</dbReference>
<evidence type="ECO:0000313" key="14">
    <source>
        <dbReference type="EMBL" id="REG00045.1"/>
    </source>
</evidence>
<evidence type="ECO:0000256" key="1">
    <source>
        <dbReference type="ARBA" id="ARBA00001970"/>
    </source>
</evidence>
<accession>A0A3D9ZTV9</accession>
<reference evidence="14 15" key="1">
    <citation type="submission" date="2018-08" db="EMBL/GenBank/DDBJ databases">
        <title>Sequencing the genomes of 1000 actinobacteria strains.</title>
        <authorList>
            <person name="Klenk H.-P."/>
        </authorList>
    </citation>
    <scope>NUCLEOTIDE SEQUENCE [LARGE SCALE GENOMIC DNA]</scope>
    <source>
        <strain evidence="14 15">DSM 44099</strain>
    </source>
</reference>
<evidence type="ECO:0000256" key="2">
    <source>
        <dbReference type="ARBA" id="ARBA00001974"/>
    </source>
</evidence>
<keyword evidence="5" id="KW-0001">2Fe-2S</keyword>
<keyword evidence="15" id="KW-1185">Reference proteome</keyword>
<evidence type="ECO:0000256" key="9">
    <source>
        <dbReference type="ARBA" id="ARBA00048649"/>
    </source>
</evidence>
<dbReference type="Proteomes" id="UP000256913">
    <property type="component" value="Unassembled WGS sequence"/>
</dbReference>
<dbReference type="InterPro" id="IPR012292">
    <property type="entry name" value="Globin/Proto"/>
</dbReference>
<dbReference type="InterPro" id="IPR017938">
    <property type="entry name" value="Riboflavin_synthase-like_b-brl"/>
</dbReference>
<dbReference type="GO" id="GO:0020037">
    <property type="term" value="F:heme binding"/>
    <property type="evidence" value="ECO:0007669"/>
    <property type="project" value="InterPro"/>
</dbReference>
<proteinExistence type="inferred from homology"/>
<evidence type="ECO:0000256" key="5">
    <source>
        <dbReference type="ARBA" id="ARBA00022714"/>
    </source>
</evidence>
<dbReference type="CDD" id="cd06187">
    <property type="entry name" value="O2ase_reductase_like"/>
    <property type="match status" value="1"/>
</dbReference>
<evidence type="ECO:0000259" key="12">
    <source>
        <dbReference type="PROSITE" id="PS01033"/>
    </source>
</evidence>
<keyword evidence="8" id="KW-0520">NAD</keyword>
<dbReference type="GO" id="GO:0051537">
    <property type="term" value="F:2 iron, 2 sulfur cluster binding"/>
    <property type="evidence" value="ECO:0007669"/>
    <property type="project" value="UniProtKB-KW"/>
</dbReference>
<name>A0A3D9ZTV9_9ACTN</name>
<evidence type="ECO:0000256" key="10">
    <source>
        <dbReference type="ARBA" id="ARBA00049433"/>
    </source>
</evidence>
<keyword evidence="11" id="KW-0561">Oxygen transport</keyword>
<dbReference type="InterPro" id="IPR050415">
    <property type="entry name" value="MRET"/>
</dbReference>